<dbReference type="EMBL" id="QGGB01000001">
    <property type="protein sequence ID" value="PWN08255.1"/>
    <property type="molecule type" value="Genomic_DNA"/>
</dbReference>
<comment type="caution">
    <text evidence="2">The sequence shown here is derived from an EMBL/GenBank/DDBJ whole genome shotgun (WGS) entry which is preliminary data.</text>
</comment>
<evidence type="ECO:0000313" key="3">
    <source>
        <dbReference type="Proteomes" id="UP000245533"/>
    </source>
</evidence>
<accession>A0A316TXZ3</accession>
<protein>
    <submittedName>
        <fullName evidence="2">Amidoligase</fullName>
    </submittedName>
</protein>
<dbReference type="Proteomes" id="UP000245533">
    <property type="component" value="Unassembled WGS sequence"/>
</dbReference>
<feature type="region of interest" description="Disordered" evidence="1">
    <location>
        <begin position="1"/>
        <end position="21"/>
    </location>
</feature>
<reference evidence="2 3" key="1">
    <citation type="submission" date="2018-05" db="EMBL/GenBank/DDBJ databases">
        <title>Rhodohalobacter halophilus gen. nov., sp. nov., a moderately halophilic member of the family Balneolaceae.</title>
        <authorList>
            <person name="Liu Z.-W."/>
        </authorList>
    </citation>
    <scope>NUCLEOTIDE SEQUENCE [LARGE SCALE GENOMIC DNA]</scope>
    <source>
        <strain evidence="2 3">8A47</strain>
    </source>
</reference>
<evidence type="ECO:0000256" key="1">
    <source>
        <dbReference type="SAM" id="MobiDB-lite"/>
    </source>
</evidence>
<dbReference type="RefSeq" id="WP_109643978.1">
    <property type="nucleotide sequence ID" value="NZ_QGGB01000001.1"/>
</dbReference>
<sequence>MPKSSFNIPPSTTNPSGEERTVGYEFEFTGVEMPEAGGIIQSLYGGKLREISTYEYAVEESRFGTFKLELDAQLFREKKYEKVLKSVGVDLASFKNIDSIEDALKDLASSVVPFEIITPPMPLSDMDELNLLVDRLREMKAKGTGSSFIYAFGMHINPEAPELSAGSILNHLRAYVLLDPWIRKDAAINMSRKITPYINSFEEDYIDHILQPDYQPGMDQLIRDYIGFGNSRNRALDLLPLFMHIDDILTSSLIEETLTRSRPTYHYRLPNCSLEDPEWSIASEWNRWVFVETMAADKKMLDRYSRARLRLKRESMVRFEHKWLQLMTRWAHEIH</sequence>
<gene>
    <name evidence="2" type="ORF">DDZ15_01070</name>
</gene>
<feature type="compositionally biased region" description="Polar residues" evidence="1">
    <location>
        <begin position="1"/>
        <end position="16"/>
    </location>
</feature>
<dbReference type="AlphaFoldDB" id="A0A316TXZ3"/>
<name>A0A316TXZ3_9BACT</name>
<evidence type="ECO:0000313" key="2">
    <source>
        <dbReference type="EMBL" id="PWN08255.1"/>
    </source>
</evidence>
<keyword evidence="3" id="KW-1185">Reference proteome</keyword>
<dbReference type="InterPro" id="IPR022025">
    <property type="entry name" value="Amidoligase_2"/>
</dbReference>
<dbReference type="Pfam" id="PF12224">
    <property type="entry name" value="Amidoligase_2"/>
    <property type="match status" value="1"/>
</dbReference>
<dbReference type="OrthoDB" id="5597599at2"/>
<dbReference type="GO" id="GO:0016874">
    <property type="term" value="F:ligase activity"/>
    <property type="evidence" value="ECO:0007669"/>
    <property type="project" value="UniProtKB-KW"/>
</dbReference>
<proteinExistence type="predicted"/>
<keyword evidence="2" id="KW-0436">Ligase</keyword>
<organism evidence="2 3">
    <name type="scientific">Rhodohalobacter mucosus</name>
    <dbReference type="NCBI Taxonomy" id="2079485"/>
    <lineage>
        <taxon>Bacteria</taxon>
        <taxon>Pseudomonadati</taxon>
        <taxon>Balneolota</taxon>
        <taxon>Balneolia</taxon>
        <taxon>Balneolales</taxon>
        <taxon>Balneolaceae</taxon>
        <taxon>Rhodohalobacter</taxon>
    </lineage>
</organism>